<keyword evidence="3" id="KW-0472">Membrane</keyword>
<feature type="domain" description="Glycosyltransferase 2-like" evidence="4">
    <location>
        <begin position="285"/>
        <end position="448"/>
    </location>
</feature>
<keyword evidence="3" id="KW-1133">Transmembrane helix</keyword>
<gene>
    <name evidence="5" type="ORF">NZNM25_11820</name>
</gene>
<feature type="transmembrane region" description="Helical" evidence="3">
    <location>
        <begin position="245"/>
        <end position="267"/>
    </location>
</feature>
<dbReference type="CDD" id="cd06423">
    <property type="entry name" value="CESA_like"/>
    <property type="match status" value="1"/>
</dbReference>
<comment type="caution">
    <text evidence="5">The sequence shown here is derived from an EMBL/GenBank/DDBJ whole genome shotgun (WGS) entry which is preliminary data.</text>
</comment>
<evidence type="ECO:0000313" key="5">
    <source>
        <dbReference type="EMBL" id="GBH34391.1"/>
    </source>
</evidence>
<dbReference type="Proteomes" id="UP000245829">
    <property type="component" value="Unassembled WGS sequence"/>
</dbReference>
<keyword evidence="2" id="KW-0808">Transferase</keyword>
<accession>A0A2S2KS64</accession>
<dbReference type="InterPro" id="IPR001173">
    <property type="entry name" value="Glyco_trans_2-like"/>
</dbReference>
<dbReference type="RefSeq" id="WP_109877034.1">
    <property type="nucleotide sequence ID" value="NZ_AP026695.1"/>
</dbReference>
<evidence type="ECO:0000256" key="2">
    <source>
        <dbReference type="ARBA" id="ARBA00022679"/>
    </source>
</evidence>
<proteinExistence type="predicted"/>
<dbReference type="Gene3D" id="3.90.550.10">
    <property type="entry name" value="Spore Coat Polysaccharide Biosynthesis Protein SpsA, Chain A"/>
    <property type="match status" value="1"/>
</dbReference>
<evidence type="ECO:0000313" key="6">
    <source>
        <dbReference type="Proteomes" id="UP000245829"/>
    </source>
</evidence>
<dbReference type="EMBL" id="BGKI01000007">
    <property type="protein sequence ID" value="GBH34391.1"/>
    <property type="molecule type" value="Genomic_DNA"/>
</dbReference>
<dbReference type="SUPFAM" id="SSF53448">
    <property type="entry name" value="Nucleotide-diphospho-sugar transferases"/>
    <property type="match status" value="1"/>
</dbReference>
<dbReference type="PANTHER" id="PTHR43630">
    <property type="entry name" value="POLY-BETA-1,6-N-ACETYL-D-GLUCOSAMINE SYNTHASE"/>
    <property type="match status" value="1"/>
</dbReference>
<keyword evidence="3" id="KW-0812">Transmembrane</keyword>
<keyword evidence="1" id="KW-0328">Glycosyltransferase</keyword>
<dbReference type="Pfam" id="PF00535">
    <property type="entry name" value="Glycos_transf_2"/>
    <property type="match status" value="1"/>
</dbReference>
<name>A0A2S2KS64_9ARCH</name>
<reference evidence="5 6" key="1">
    <citation type="submission" date="2018-05" db="EMBL/GenBank/DDBJ databases">
        <title>genome sequencing of Nitrosopumilus sp. NM25.</title>
        <authorList>
            <person name="Mori K."/>
            <person name="Nakagawa T."/>
        </authorList>
    </citation>
    <scope>NUCLEOTIDE SEQUENCE [LARGE SCALE GENOMIC DNA]</scope>
    <source>
        <strain evidence="5 6">NM25</strain>
    </source>
</reference>
<dbReference type="InterPro" id="IPR029044">
    <property type="entry name" value="Nucleotide-diphossugar_trans"/>
</dbReference>
<dbReference type="GeneID" id="76209324"/>
<evidence type="ECO:0000259" key="4">
    <source>
        <dbReference type="Pfam" id="PF00535"/>
    </source>
</evidence>
<protein>
    <recommendedName>
        <fullName evidence="4">Glycosyltransferase 2-like domain-containing protein</fullName>
    </recommendedName>
</protein>
<evidence type="ECO:0000256" key="3">
    <source>
        <dbReference type="SAM" id="Phobius"/>
    </source>
</evidence>
<sequence>MDKILLIKKLADAIKLSKGDIGRNRYLIEVINKNKDILNSDKTYLKNCLGITISGKIEESQPAKKILKKDKTIFLNTNLIQCSECGKEIKLDERSSRFQNLWYHETCYKRTHKNNPEQKIIEIQKNQNIFKKIKHNNKSNIDEDEIQYEKIKQDPILVLLAGILFVFLFSGAYLLIGGFSFVAMILGGLLVLYQLIDSKKWRTKKFRRDKKAPAVFPMILLFLPFILAGILAYEGYTAWESSYRAIILWGLTLVFWNTLLMIPLAIYSKNKEDNIPTTPNTPMVSIIIPAYNEEKVIGNTIESTLEINYPNKDIIVVDDGSKDNTLQIAKKYESQGIKVIHKVNGGKASALNMALNFTKGEIVAILDADTLASRNSLTEIVKVFESDTNIVAVAGNIKVRNKKNWITWCQALEYVAGIQITRRAMDIFGAITIVPGALGSFKKSMLNETGAYDKGTIVEDFDTTVKILKSGYMIRGTTKSIAYTEAPNTLKDFYNQRKRWYRGNLQVVSKHHDALTNQRFGFLQKLAFPYMLIAMIVLPITGFFVLGSAILASIQGDIIFVLTSFGFFIVLQYLINTMAVRIDGDDPRMTLYSIFFNFGYKQLLDGILLITVITHIFKRKATWTSARRIGMEEKS</sequence>
<dbReference type="OrthoDB" id="43988at2157"/>
<keyword evidence="6" id="KW-1185">Reference proteome</keyword>
<feature type="transmembrane region" description="Helical" evidence="3">
    <location>
        <begin position="558"/>
        <end position="579"/>
    </location>
</feature>
<feature type="transmembrane region" description="Helical" evidence="3">
    <location>
        <begin position="216"/>
        <end position="233"/>
    </location>
</feature>
<feature type="transmembrane region" description="Helical" evidence="3">
    <location>
        <begin position="179"/>
        <end position="196"/>
    </location>
</feature>
<dbReference type="PANTHER" id="PTHR43630:SF1">
    <property type="entry name" value="POLY-BETA-1,6-N-ACETYL-D-GLUCOSAMINE SYNTHASE"/>
    <property type="match status" value="1"/>
</dbReference>
<dbReference type="GO" id="GO:0016757">
    <property type="term" value="F:glycosyltransferase activity"/>
    <property type="evidence" value="ECO:0007669"/>
    <property type="project" value="UniProtKB-KW"/>
</dbReference>
<dbReference type="AlphaFoldDB" id="A0A2S2KS64"/>
<feature type="transmembrane region" description="Helical" evidence="3">
    <location>
        <begin position="591"/>
        <end position="617"/>
    </location>
</feature>
<evidence type="ECO:0000256" key="1">
    <source>
        <dbReference type="ARBA" id="ARBA00022676"/>
    </source>
</evidence>
<organism evidence="5 6">
    <name type="scientific">Nitrosopumilus zosterae</name>
    <dbReference type="NCBI Taxonomy" id="718286"/>
    <lineage>
        <taxon>Archaea</taxon>
        <taxon>Nitrososphaerota</taxon>
        <taxon>Nitrososphaeria</taxon>
        <taxon>Nitrosopumilales</taxon>
        <taxon>Nitrosopumilaceae</taxon>
        <taxon>Nitrosopumilus</taxon>
    </lineage>
</organism>
<feature type="transmembrane region" description="Helical" evidence="3">
    <location>
        <begin position="527"/>
        <end position="552"/>
    </location>
</feature>